<evidence type="ECO:0000256" key="4">
    <source>
        <dbReference type="ARBA" id="ARBA00023110"/>
    </source>
</evidence>
<dbReference type="EC" id="5.2.1.8" evidence="3 6"/>
<comment type="caution">
    <text evidence="9">The sequence shown here is derived from an EMBL/GenBank/DDBJ whole genome shotgun (WGS) entry which is preliminary data.</text>
</comment>
<dbReference type="RefSeq" id="WP_345677992.1">
    <property type="nucleotide sequence ID" value="NZ_BAABHS010000018.1"/>
</dbReference>
<keyword evidence="10" id="KW-1185">Reference proteome</keyword>
<keyword evidence="7" id="KW-0732">Signal</keyword>
<proteinExistence type="inferred from homology"/>
<evidence type="ECO:0000256" key="3">
    <source>
        <dbReference type="ARBA" id="ARBA00013194"/>
    </source>
</evidence>
<dbReference type="PANTHER" id="PTHR43811:SF19">
    <property type="entry name" value="39 KDA FK506-BINDING NUCLEAR PROTEIN"/>
    <property type="match status" value="1"/>
</dbReference>
<dbReference type="GO" id="GO:0016853">
    <property type="term" value="F:isomerase activity"/>
    <property type="evidence" value="ECO:0007669"/>
    <property type="project" value="UniProtKB-KW"/>
</dbReference>
<feature type="chain" id="PRO_5047477420" description="peptidylprolyl isomerase" evidence="7">
    <location>
        <begin position="22"/>
        <end position="330"/>
    </location>
</feature>
<keyword evidence="4 6" id="KW-0697">Rotamase</keyword>
<feature type="domain" description="PPIase FKBP-type" evidence="8">
    <location>
        <begin position="233"/>
        <end position="325"/>
    </location>
</feature>
<sequence length="330" mass="34188">MRRLATLLLVPALLLGAAACGSDSKDDQGDTTSRQVPVSTTGAVTANSAFGQQPNIAIPEKVKPPKDMQVQVLTEGSGPVVDKNNMATFNYEGVSWSSRRVFDSSFEAGRTPFTVQDLNSGLIQGWLEAMPGKKVGTRLLMTIPPDKGYGPDGNPPKIAKNETLVFVVDLVDTVGKTDGAQGTAVNVTNADLPKVQTDGVKITGLTFPKDKPAPTALVKQPLIEGTGAAVTATDTVTMQTVQYVWGADKTLGSSWGGSGPSQVSLATGNTTLMKTLADSLAGVKVGSRVMLVIPPDKAFGAEGNQQAGVPANATLVLVLDVLRTAAVSNG</sequence>
<evidence type="ECO:0000256" key="5">
    <source>
        <dbReference type="ARBA" id="ARBA00023235"/>
    </source>
</evidence>
<keyword evidence="5 6" id="KW-0413">Isomerase</keyword>
<gene>
    <name evidence="9" type="ORF">GCM10023205_50980</name>
</gene>
<evidence type="ECO:0000256" key="6">
    <source>
        <dbReference type="PROSITE-ProRule" id="PRU00277"/>
    </source>
</evidence>
<feature type="signal peptide" evidence="7">
    <location>
        <begin position="1"/>
        <end position="21"/>
    </location>
</feature>
<dbReference type="InterPro" id="IPR001179">
    <property type="entry name" value="PPIase_FKBP_dom"/>
</dbReference>
<name>A0ABP9HSG9_9ACTN</name>
<dbReference type="PROSITE" id="PS50059">
    <property type="entry name" value="FKBP_PPIASE"/>
    <property type="match status" value="2"/>
</dbReference>
<dbReference type="Gene3D" id="3.10.50.40">
    <property type="match status" value="2"/>
</dbReference>
<reference evidence="10" key="1">
    <citation type="journal article" date="2019" name="Int. J. Syst. Evol. Microbiol.">
        <title>The Global Catalogue of Microorganisms (GCM) 10K type strain sequencing project: providing services to taxonomists for standard genome sequencing and annotation.</title>
        <authorList>
            <consortium name="The Broad Institute Genomics Platform"/>
            <consortium name="The Broad Institute Genome Sequencing Center for Infectious Disease"/>
            <person name="Wu L."/>
            <person name="Ma J."/>
        </authorList>
    </citation>
    <scope>NUCLEOTIDE SEQUENCE [LARGE SCALE GENOMIC DNA]</scope>
    <source>
        <strain evidence="10">JCM 17986</strain>
    </source>
</reference>
<dbReference type="EMBL" id="BAABHS010000018">
    <property type="protein sequence ID" value="GAA4977277.1"/>
    <property type="molecule type" value="Genomic_DNA"/>
</dbReference>
<evidence type="ECO:0000259" key="8">
    <source>
        <dbReference type="PROSITE" id="PS50059"/>
    </source>
</evidence>
<dbReference type="InterPro" id="IPR046357">
    <property type="entry name" value="PPIase_dom_sf"/>
</dbReference>
<dbReference type="PROSITE" id="PS51257">
    <property type="entry name" value="PROKAR_LIPOPROTEIN"/>
    <property type="match status" value="1"/>
</dbReference>
<feature type="domain" description="PPIase FKBP-type" evidence="8">
    <location>
        <begin position="84"/>
        <end position="174"/>
    </location>
</feature>
<dbReference type="Proteomes" id="UP001500466">
    <property type="component" value="Unassembled WGS sequence"/>
</dbReference>
<comment type="catalytic activity">
    <reaction evidence="1 6">
        <text>[protein]-peptidylproline (omega=180) = [protein]-peptidylproline (omega=0)</text>
        <dbReference type="Rhea" id="RHEA:16237"/>
        <dbReference type="Rhea" id="RHEA-COMP:10747"/>
        <dbReference type="Rhea" id="RHEA-COMP:10748"/>
        <dbReference type="ChEBI" id="CHEBI:83833"/>
        <dbReference type="ChEBI" id="CHEBI:83834"/>
        <dbReference type="EC" id="5.2.1.8"/>
    </reaction>
</comment>
<comment type="similarity">
    <text evidence="2">Belongs to the FKBP-type PPIase family.</text>
</comment>
<organism evidence="9 10">
    <name type="scientific">Yinghuangia aomiensis</name>
    <dbReference type="NCBI Taxonomy" id="676205"/>
    <lineage>
        <taxon>Bacteria</taxon>
        <taxon>Bacillati</taxon>
        <taxon>Actinomycetota</taxon>
        <taxon>Actinomycetes</taxon>
        <taxon>Kitasatosporales</taxon>
        <taxon>Streptomycetaceae</taxon>
        <taxon>Yinghuangia</taxon>
    </lineage>
</organism>
<evidence type="ECO:0000313" key="10">
    <source>
        <dbReference type="Proteomes" id="UP001500466"/>
    </source>
</evidence>
<evidence type="ECO:0000256" key="7">
    <source>
        <dbReference type="SAM" id="SignalP"/>
    </source>
</evidence>
<dbReference type="PANTHER" id="PTHR43811">
    <property type="entry name" value="FKBP-TYPE PEPTIDYL-PROLYL CIS-TRANS ISOMERASE FKPA"/>
    <property type="match status" value="1"/>
</dbReference>
<evidence type="ECO:0000256" key="1">
    <source>
        <dbReference type="ARBA" id="ARBA00000971"/>
    </source>
</evidence>
<dbReference type="SUPFAM" id="SSF54534">
    <property type="entry name" value="FKBP-like"/>
    <property type="match status" value="2"/>
</dbReference>
<evidence type="ECO:0000256" key="2">
    <source>
        <dbReference type="ARBA" id="ARBA00006577"/>
    </source>
</evidence>
<dbReference type="Pfam" id="PF00254">
    <property type="entry name" value="FKBP_C"/>
    <property type="match status" value="2"/>
</dbReference>
<accession>A0ABP9HSG9</accession>
<evidence type="ECO:0000313" key="9">
    <source>
        <dbReference type="EMBL" id="GAA4977277.1"/>
    </source>
</evidence>
<protein>
    <recommendedName>
        <fullName evidence="3 6">peptidylprolyl isomerase</fullName>
        <ecNumber evidence="3 6">5.2.1.8</ecNumber>
    </recommendedName>
</protein>